<gene>
    <name evidence="3" type="primary">prsT</name>
    <name evidence="3" type="ORF">ACFOHL_10520</name>
</gene>
<dbReference type="Gene3D" id="1.25.40.10">
    <property type="entry name" value="Tetratricopeptide repeat domain"/>
    <property type="match status" value="4"/>
</dbReference>
<feature type="repeat" description="TPR" evidence="1">
    <location>
        <begin position="189"/>
        <end position="222"/>
    </location>
</feature>
<comment type="caution">
    <text evidence="3">The sequence shown here is derived from an EMBL/GenBank/DDBJ whole genome shotgun (WGS) entry which is preliminary data.</text>
</comment>
<protein>
    <submittedName>
        <fullName evidence="3">XrtA/PEP-CTERM system TPR-repeat protein PrsT</fullName>
    </submittedName>
</protein>
<dbReference type="InterPro" id="IPR011990">
    <property type="entry name" value="TPR-like_helical_dom_sf"/>
</dbReference>
<accession>A0ABV7FRJ9</accession>
<dbReference type="InterPro" id="IPR019734">
    <property type="entry name" value="TPR_rpt"/>
</dbReference>
<dbReference type="InterPro" id="IPR014266">
    <property type="entry name" value="PEP-CTERM_TPR_PrsT"/>
</dbReference>
<feature type="signal peptide" evidence="2">
    <location>
        <begin position="1"/>
        <end position="18"/>
    </location>
</feature>
<dbReference type="PANTHER" id="PTHR12558">
    <property type="entry name" value="CELL DIVISION CYCLE 16,23,27"/>
    <property type="match status" value="1"/>
</dbReference>
<evidence type="ECO:0000313" key="4">
    <source>
        <dbReference type="Proteomes" id="UP001595478"/>
    </source>
</evidence>
<dbReference type="SMART" id="SM00028">
    <property type="entry name" value="TPR"/>
    <property type="match status" value="14"/>
</dbReference>
<dbReference type="Proteomes" id="UP001595478">
    <property type="component" value="Unassembled WGS sequence"/>
</dbReference>
<dbReference type="EMBL" id="JBHRSW010000017">
    <property type="protein sequence ID" value="MFC3122056.1"/>
    <property type="molecule type" value="Genomic_DNA"/>
</dbReference>
<dbReference type="RefSeq" id="WP_376920190.1">
    <property type="nucleotide sequence ID" value="NZ_JBHRSW010000017.1"/>
</dbReference>
<evidence type="ECO:0000256" key="1">
    <source>
        <dbReference type="PROSITE-ProRule" id="PRU00339"/>
    </source>
</evidence>
<evidence type="ECO:0000313" key="3">
    <source>
        <dbReference type="EMBL" id="MFC3122056.1"/>
    </source>
</evidence>
<keyword evidence="1" id="KW-0802">TPR repeat</keyword>
<keyword evidence="4" id="KW-1185">Reference proteome</keyword>
<dbReference type="NCBIfam" id="TIGR02917">
    <property type="entry name" value="PEP_TPR_lipo"/>
    <property type="match status" value="1"/>
</dbReference>
<evidence type="ECO:0000256" key="2">
    <source>
        <dbReference type="SAM" id="SignalP"/>
    </source>
</evidence>
<dbReference type="SUPFAM" id="SSF48452">
    <property type="entry name" value="TPR-like"/>
    <property type="match status" value="6"/>
</dbReference>
<reference evidence="4" key="1">
    <citation type="journal article" date="2019" name="Int. J. Syst. Evol. Microbiol.">
        <title>The Global Catalogue of Microorganisms (GCM) 10K type strain sequencing project: providing services to taxonomists for standard genome sequencing and annotation.</title>
        <authorList>
            <consortium name="The Broad Institute Genomics Platform"/>
            <consortium name="The Broad Institute Genome Sequencing Center for Infectious Disease"/>
            <person name="Wu L."/>
            <person name="Ma J."/>
        </authorList>
    </citation>
    <scope>NUCLEOTIDE SEQUENCE [LARGE SCALE GENOMIC DNA]</scope>
    <source>
        <strain evidence="4">KCTC 52473</strain>
    </source>
</reference>
<name>A0ABV7FRJ9_9ALTE</name>
<dbReference type="Pfam" id="PF14559">
    <property type="entry name" value="TPR_19"/>
    <property type="match status" value="2"/>
</dbReference>
<dbReference type="PANTHER" id="PTHR12558:SF13">
    <property type="entry name" value="CELL DIVISION CYCLE PROTEIN 27 HOMOLOG"/>
    <property type="match status" value="1"/>
</dbReference>
<proteinExistence type="predicted"/>
<dbReference type="PROSITE" id="PS50005">
    <property type="entry name" value="TPR"/>
    <property type="match status" value="1"/>
</dbReference>
<dbReference type="Pfam" id="PF13181">
    <property type="entry name" value="TPR_8"/>
    <property type="match status" value="1"/>
</dbReference>
<keyword evidence="2" id="KW-0732">Signal</keyword>
<organism evidence="3 4">
    <name type="scientific">Agaribacter flavus</name>
    <dbReference type="NCBI Taxonomy" id="1902781"/>
    <lineage>
        <taxon>Bacteria</taxon>
        <taxon>Pseudomonadati</taxon>
        <taxon>Pseudomonadota</taxon>
        <taxon>Gammaproteobacteria</taxon>
        <taxon>Alteromonadales</taxon>
        <taxon>Alteromonadaceae</taxon>
        <taxon>Agaribacter</taxon>
    </lineage>
</organism>
<sequence length="931" mass="104761">MKALFTIFALLFSVNVFSQVSDTYEKALQSYNKNDVESAYIYLKNALQQSPNHLPSKILMGKTLFSKGFARDALIEFEESIAAGADENIVVVDLAKIHLYLGDESAIFNLKDASLNQKNKFELALIKATTAFNTNNDKLAEQFYLDALAINALSPRALQSIAYFYLFTKQSSKAETYIQQLIAINENDQRTLHLQGQLEKSKNNNAEALIYFKKAFDIAPQDPLIQRTLASAYLAVNQLENAKSIVESIIEQTPDDPFALLLYGKLIDSSDTMLDEDVFSQINQKLSLLPDEIKSERAELSFVMALATYMSGNYQQAVTELESYLIKNRKDVNAIGILADAYIKMNQSFKALNLLDKNQSIIKNNLTLNILLCDLYIESPRNFKCELLLDEISKIHKPNNPNIVFARIKALLKRGKNKEALQLFEGLFANQLDPISVYTAIDIYRENDMLNKALDKVNTLIERLPNESQAHIIKAEILIAKTQYQEAITILNNLLAHDSASYSARKNKAIALINTGQYSQAENILSRLIETDNKDASLHTLMGQALLAQDLHERALRALNLSKSLTEDDTYASELLVQVYKRMGEKEKAISELDALLRNRFLFTPYIEEKAKLLIESNDYPKAANELRVLFGLWTKDLNKLLRLAKLQVAANDVNGALKSLSTAEQLAINKAPVLVEMIQVYLLQEDVASAESSLKELQATGIESPVLLLLEGEIAAIEGKIEKAHKAYKAAYSMNNTYVIAAIKLYQLAQKGFKGKEFEAIVSKAIESETTPILISNLLADYYLQQNRIEEALSLYKTLDQESYKNQSIVLNNIATLYLEKLDNIMQAKYYADKALKKAPNSAEIIDTKGWILVKEGRLEEGLTYLRQAYTLLSDDAQIQYHLAYTLHKLSRIDEAKNMILEALNNPNVTLVANKIKELNEDLQAVKGEN</sequence>
<feature type="chain" id="PRO_5046555785" evidence="2">
    <location>
        <begin position="19"/>
        <end position="931"/>
    </location>
</feature>